<dbReference type="Pfam" id="PF00149">
    <property type="entry name" value="Metallophos"/>
    <property type="match status" value="1"/>
</dbReference>
<protein>
    <submittedName>
        <fullName evidence="2">Transcriptional regulator</fullName>
    </submittedName>
</protein>
<dbReference type="Proteomes" id="UP000598971">
    <property type="component" value="Unassembled WGS sequence"/>
</dbReference>
<dbReference type="EMBL" id="WHPF01000006">
    <property type="protein sequence ID" value="NNV55810.1"/>
    <property type="molecule type" value="Genomic_DNA"/>
</dbReference>
<comment type="caution">
    <text evidence="2">The sequence shown here is derived from an EMBL/GenBank/DDBJ whole genome shotgun (WGS) entry which is preliminary data.</text>
</comment>
<dbReference type="InterPro" id="IPR051918">
    <property type="entry name" value="STPP_CPPED1"/>
</dbReference>
<dbReference type="Gene3D" id="3.60.21.10">
    <property type="match status" value="1"/>
</dbReference>
<dbReference type="PANTHER" id="PTHR43143:SF1">
    <property type="entry name" value="SERINE_THREONINE-PROTEIN PHOSPHATASE CPPED1"/>
    <property type="match status" value="1"/>
</dbReference>
<sequence>MSFTRRSFLLNGIKTIVAIGAANTIQSFRAGAFALPPANKIQMRFAIASDGHYGQPNTPFEAQHLEMVNWLNAEKQHRGLDFTMINGDIFHNETANLPLVKANWDKLTMPYHVSHGNHDMIDEAAWLATWQTPWHYTFEHKDNAFLVLNTADDKGNYISPDAAYTREQLTQLAGKKKLFVFMHITPFNWTKGGLPCPDIVALFNKQENLKAVFHGHDHNMDDVKENEGKFYFFDAHIGGSWGTDYRGYRIVEILKNGTILTYQTNPANASMVNSKTL</sequence>
<gene>
    <name evidence="2" type="ORF">GD597_10095</name>
</gene>
<evidence type="ECO:0000259" key="1">
    <source>
        <dbReference type="Pfam" id="PF00149"/>
    </source>
</evidence>
<reference evidence="2" key="1">
    <citation type="submission" date="2019-10" db="EMBL/GenBank/DDBJ databases">
        <title>Draft genome sequence of Panacibacter sp. KCS-6.</title>
        <authorList>
            <person name="Yim K.J."/>
        </authorList>
    </citation>
    <scope>NUCLEOTIDE SEQUENCE</scope>
    <source>
        <strain evidence="2">KCS-6</strain>
    </source>
</reference>
<dbReference type="InterPro" id="IPR006311">
    <property type="entry name" value="TAT_signal"/>
</dbReference>
<dbReference type="PANTHER" id="PTHR43143">
    <property type="entry name" value="METALLOPHOSPHOESTERASE, CALCINEURIN SUPERFAMILY"/>
    <property type="match status" value="1"/>
</dbReference>
<accession>A0A8J8FDR0</accession>
<evidence type="ECO:0000313" key="3">
    <source>
        <dbReference type="Proteomes" id="UP000598971"/>
    </source>
</evidence>
<evidence type="ECO:0000313" key="2">
    <source>
        <dbReference type="EMBL" id="NNV55810.1"/>
    </source>
</evidence>
<dbReference type="InterPro" id="IPR004843">
    <property type="entry name" value="Calcineurin-like_PHP"/>
</dbReference>
<dbReference type="SUPFAM" id="SSF56300">
    <property type="entry name" value="Metallo-dependent phosphatases"/>
    <property type="match status" value="1"/>
</dbReference>
<keyword evidence="3" id="KW-1185">Reference proteome</keyword>
<dbReference type="InterPro" id="IPR029052">
    <property type="entry name" value="Metallo-depent_PP-like"/>
</dbReference>
<dbReference type="PROSITE" id="PS51318">
    <property type="entry name" value="TAT"/>
    <property type="match status" value="1"/>
</dbReference>
<feature type="domain" description="Calcineurin-like phosphoesterase" evidence="1">
    <location>
        <begin position="43"/>
        <end position="219"/>
    </location>
</feature>
<dbReference type="RefSeq" id="WP_171607739.1">
    <property type="nucleotide sequence ID" value="NZ_WHPF01000006.1"/>
</dbReference>
<dbReference type="GO" id="GO:0016787">
    <property type="term" value="F:hydrolase activity"/>
    <property type="evidence" value="ECO:0007669"/>
    <property type="project" value="InterPro"/>
</dbReference>
<organism evidence="2 3">
    <name type="scientific">Limnovirga soli</name>
    <dbReference type="NCBI Taxonomy" id="2656915"/>
    <lineage>
        <taxon>Bacteria</taxon>
        <taxon>Pseudomonadati</taxon>
        <taxon>Bacteroidota</taxon>
        <taxon>Chitinophagia</taxon>
        <taxon>Chitinophagales</taxon>
        <taxon>Chitinophagaceae</taxon>
        <taxon>Limnovirga</taxon>
    </lineage>
</organism>
<name>A0A8J8FDR0_9BACT</name>
<proteinExistence type="predicted"/>
<dbReference type="AlphaFoldDB" id="A0A8J8FDR0"/>